<proteinExistence type="predicted"/>
<gene>
    <name evidence="1" type="ORF">EDD30_0987</name>
</gene>
<dbReference type="Proteomes" id="UP000271683">
    <property type="component" value="Unassembled WGS sequence"/>
</dbReference>
<sequence length="47" mass="5124">MADNATILIFAPVPQLTVTIEQQGEAPELHVHPLVGGSRYALPWVWG</sequence>
<organism evidence="1 2">
    <name type="scientific">Couchioplanes caeruleus</name>
    <dbReference type="NCBI Taxonomy" id="56438"/>
    <lineage>
        <taxon>Bacteria</taxon>
        <taxon>Bacillati</taxon>
        <taxon>Actinomycetota</taxon>
        <taxon>Actinomycetes</taxon>
        <taxon>Micromonosporales</taxon>
        <taxon>Micromonosporaceae</taxon>
        <taxon>Couchioplanes</taxon>
    </lineage>
</organism>
<dbReference type="AlphaFoldDB" id="A0A3N1GDK9"/>
<dbReference type="EMBL" id="RJKL01000001">
    <property type="protein sequence ID" value="ROP28254.1"/>
    <property type="molecule type" value="Genomic_DNA"/>
</dbReference>
<accession>A0A3N1GDK9</accession>
<dbReference type="RefSeq" id="WP_170047444.1">
    <property type="nucleotide sequence ID" value="NZ_RJKL01000001.1"/>
</dbReference>
<reference evidence="1 2" key="1">
    <citation type="submission" date="2018-11" db="EMBL/GenBank/DDBJ databases">
        <title>Sequencing the genomes of 1000 actinobacteria strains.</title>
        <authorList>
            <person name="Klenk H.-P."/>
        </authorList>
    </citation>
    <scope>NUCLEOTIDE SEQUENCE [LARGE SCALE GENOMIC DNA]</scope>
    <source>
        <strain evidence="1 2">DSM 43634</strain>
    </source>
</reference>
<evidence type="ECO:0000313" key="2">
    <source>
        <dbReference type="Proteomes" id="UP000271683"/>
    </source>
</evidence>
<protein>
    <submittedName>
        <fullName evidence="1">Uncharacterized protein</fullName>
    </submittedName>
</protein>
<comment type="caution">
    <text evidence="1">The sequence shown here is derived from an EMBL/GenBank/DDBJ whole genome shotgun (WGS) entry which is preliminary data.</text>
</comment>
<evidence type="ECO:0000313" key="1">
    <source>
        <dbReference type="EMBL" id="ROP28254.1"/>
    </source>
</evidence>
<name>A0A3N1GDK9_9ACTN</name>